<proteinExistence type="predicted"/>
<evidence type="ECO:0000313" key="5">
    <source>
        <dbReference type="Proteomes" id="UP000030645"/>
    </source>
</evidence>
<feature type="compositionally biased region" description="Basic and acidic residues" evidence="2">
    <location>
        <begin position="285"/>
        <end position="296"/>
    </location>
</feature>
<feature type="region of interest" description="Disordered" evidence="2">
    <location>
        <begin position="209"/>
        <end position="255"/>
    </location>
</feature>
<accession>W9RZ46</accession>
<dbReference type="eggNOG" id="ENOG502QU2W">
    <property type="taxonomic scope" value="Eukaryota"/>
</dbReference>
<dbReference type="Pfam" id="PF25874">
    <property type="entry name" value="WHD_plant_repro"/>
    <property type="match status" value="1"/>
</dbReference>
<dbReference type="EMBL" id="KE345465">
    <property type="protein sequence ID" value="EXC04328.1"/>
    <property type="molecule type" value="Genomic_DNA"/>
</dbReference>
<keyword evidence="5" id="KW-1185">Reference proteome</keyword>
<protein>
    <recommendedName>
        <fullName evidence="3">PTC1-like winged helix-turn-helix domain-containing protein</fullName>
    </recommendedName>
</protein>
<feature type="region of interest" description="Disordered" evidence="2">
    <location>
        <begin position="552"/>
        <end position="611"/>
    </location>
</feature>
<feature type="compositionally biased region" description="Acidic residues" evidence="2">
    <location>
        <begin position="213"/>
        <end position="254"/>
    </location>
</feature>
<sequence length="842" mass="94200">MEGSSSDQFSDEAAKHGCGYRNEVMYLTRPRQRAQSPSLARHALASSAEAVEQIKVGSFYEIDHSKLPPKTPEQLYSIRVAMVSEKAGSNASLRFPSVHSLRTHFSDGNYGKPEGKKLPALDEKYVMGSGMAAEVLLRRIPCQEIAEDGNLWSFWASPALAAERNGVEDVISKKGSCWSELNFTGMVRWGKRRKIRFLNRHHEYKLGVLASTADEDDDDNEAQKEEEEVQEEKEEEVEEEYQEEKEEEVAEGVEEGQVKVEADAFGVKNCCSSKRKRPGMNSKTENLKRAKTDQKQNKKSLSRSKKKPFRNSIERWSTARYKLAEENMLKIMKAKGAVFGKSILRPALRTEARKLIGDTGLLDHLLKHMAGKVAPGGTDRFRRRHNSDGAMEYWIESADLVNIRRQAGVQDPYWTPPTGWKPGDSPTQDPVCAREIKTLKEEMVNIKKMIQELVLKKQDEEYASMREVKQLREEMVKMNKNMEELAFKKPMEAGQNSKSSVQFDHEGSLLLMKKRHMELVNRKAKVEEQLMEISDYLSEMEDQIGMLKSGKLTLSESGAPPTLLMRSTTSPSDSERSGRTEKGSQNNKSISKSGDQGGDKPESTVTEDRATRIQKLKSGFRICKPRGTFLWPNMATLTLAVVHPDDHGPLVVPTPPSISSSTTSAQPHQLFEEHQSTQCGPKPPSPVKPLASKRPVRSATLCTVSKGSSSSSSIPPPPTTPNSQIMITIKTSTSLINLNETPNDQNNDDGFCGILTHQRQQSSVTSVAAITSVSIANFWLVPTEKEREGAEDKENGMNYNEFEQQHQKECSSTCTSRVPQIMEEDRWLALAAHDPALNSKRG</sequence>
<evidence type="ECO:0000313" key="4">
    <source>
        <dbReference type="EMBL" id="EXC04328.1"/>
    </source>
</evidence>
<feature type="region of interest" description="Disordered" evidence="2">
    <location>
        <begin position="271"/>
        <end position="310"/>
    </location>
</feature>
<dbReference type="GO" id="GO:0051177">
    <property type="term" value="P:meiotic sister chromatid cohesion"/>
    <property type="evidence" value="ECO:0007669"/>
    <property type="project" value="InterPro"/>
</dbReference>
<evidence type="ECO:0000256" key="1">
    <source>
        <dbReference type="SAM" id="Coils"/>
    </source>
</evidence>
<feature type="compositionally biased region" description="Basic and acidic residues" evidence="2">
    <location>
        <begin position="573"/>
        <end position="582"/>
    </location>
</feature>
<keyword evidence="1" id="KW-0175">Coiled coil</keyword>
<reference evidence="5" key="1">
    <citation type="submission" date="2013-01" db="EMBL/GenBank/DDBJ databases">
        <title>Draft Genome Sequence of a Mulberry Tree, Morus notabilis C.K. Schneid.</title>
        <authorList>
            <person name="He N."/>
            <person name="Zhao S."/>
        </authorList>
    </citation>
    <scope>NUCLEOTIDE SEQUENCE</scope>
</reference>
<dbReference type="STRING" id="981085.W9RZ46"/>
<dbReference type="InterPro" id="IPR059080">
    <property type="entry name" value="WHD_PTC1"/>
</dbReference>
<feature type="compositionally biased region" description="Polar residues" evidence="2">
    <location>
        <begin position="583"/>
        <end position="594"/>
    </location>
</feature>
<dbReference type="PANTHER" id="PTHR46740:SF2">
    <property type="entry name" value="PROTEIN DYAD"/>
    <property type="match status" value="1"/>
</dbReference>
<gene>
    <name evidence="4" type="ORF">L484_001763</name>
</gene>
<dbReference type="PANTHER" id="PTHR46740">
    <property type="entry name" value="PROTEIN DYAD"/>
    <property type="match status" value="1"/>
</dbReference>
<dbReference type="GO" id="GO:0007131">
    <property type="term" value="P:reciprocal meiotic recombination"/>
    <property type="evidence" value="ECO:0007669"/>
    <property type="project" value="InterPro"/>
</dbReference>
<feature type="domain" description="PTC1-like winged helix-turn-helix" evidence="3">
    <location>
        <begin position="315"/>
        <end position="397"/>
    </location>
</feature>
<evidence type="ECO:0000256" key="2">
    <source>
        <dbReference type="SAM" id="MobiDB-lite"/>
    </source>
</evidence>
<evidence type="ECO:0000259" key="3">
    <source>
        <dbReference type="Pfam" id="PF25874"/>
    </source>
</evidence>
<feature type="coiled-coil region" evidence="1">
    <location>
        <begin position="436"/>
        <end position="488"/>
    </location>
</feature>
<organism evidence="4 5">
    <name type="scientific">Morus notabilis</name>
    <dbReference type="NCBI Taxonomy" id="981085"/>
    <lineage>
        <taxon>Eukaryota</taxon>
        <taxon>Viridiplantae</taxon>
        <taxon>Streptophyta</taxon>
        <taxon>Embryophyta</taxon>
        <taxon>Tracheophyta</taxon>
        <taxon>Spermatophyta</taxon>
        <taxon>Magnoliopsida</taxon>
        <taxon>eudicotyledons</taxon>
        <taxon>Gunneridae</taxon>
        <taxon>Pentapetalae</taxon>
        <taxon>rosids</taxon>
        <taxon>fabids</taxon>
        <taxon>Rosales</taxon>
        <taxon>Moraceae</taxon>
        <taxon>Moreae</taxon>
        <taxon>Morus</taxon>
    </lineage>
</organism>
<feature type="region of interest" description="Disordered" evidence="2">
    <location>
        <begin position="655"/>
        <end position="724"/>
    </location>
</feature>
<feature type="compositionally biased region" description="Basic and acidic residues" evidence="2">
    <location>
        <begin position="597"/>
        <end position="611"/>
    </location>
</feature>
<dbReference type="InterPro" id="IPR044221">
    <property type="entry name" value="DYAD/AMEIOTIC1"/>
</dbReference>
<dbReference type="Proteomes" id="UP000030645">
    <property type="component" value="Unassembled WGS sequence"/>
</dbReference>
<dbReference type="AlphaFoldDB" id="W9RZ46"/>
<feature type="compositionally biased region" description="Basic residues" evidence="2">
    <location>
        <begin position="297"/>
        <end position="309"/>
    </location>
</feature>
<name>W9RZ46_9ROSA</name>